<reference evidence="1" key="1">
    <citation type="submission" date="2023-03" db="EMBL/GenBank/DDBJ databases">
        <authorList>
            <person name="Steffen K."/>
            <person name="Cardenas P."/>
        </authorList>
    </citation>
    <scope>NUCLEOTIDE SEQUENCE</scope>
</reference>
<comment type="caution">
    <text evidence="1">The sequence shown here is derived from an EMBL/GenBank/DDBJ whole genome shotgun (WGS) entry which is preliminary data.</text>
</comment>
<organism evidence="1 2">
    <name type="scientific">Geodia barretti</name>
    <name type="common">Barrett's horny sponge</name>
    <dbReference type="NCBI Taxonomy" id="519541"/>
    <lineage>
        <taxon>Eukaryota</taxon>
        <taxon>Metazoa</taxon>
        <taxon>Porifera</taxon>
        <taxon>Demospongiae</taxon>
        <taxon>Heteroscleromorpha</taxon>
        <taxon>Tetractinellida</taxon>
        <taxon>Astrophorina</taxon>
        <taxon>Geodiidae</taxon>
        <taxon>Geodia</taxon>
    </lineage>
</organism>
<sequence length="251" mass="27825">MGESSHRISGYTLENHNPSVNFIGPYIELFSYDQYLISFKIQGDADSVCRYQFQSITGQNIEPYSENDTTITFNLGANEKYSISVKIQNAAKDTEIKLNFSTFDIQNASAVISTDRKIEISAQFISGTRARGTFIVFRCINKTCREFRAVQRPGPSTTVTDSISNPPPAAYNVSFHDLEESGLPNISPAYEQSESVIVAAKGEEGERSSILEDASATYFNESAENIYCKFKQGVGNASCVIVYQQMLVKTC</sequence>
<protein>
    <submittedName>
        <fullName evidence="1">Uncharacterized protein</fullName>
    </submittedName>
</protein>
<dbReference type="Proteomes" id="UP001174909">
    <property type="component" value="Unassembled WGS sequence"/>
</dbReference>
<evidence type="ECO:0000313" key="1">
    <source>
        <dbReference type="EMBL" id="CAI8045981.1"/>
    </source>
</evidence>
<evidence type="ECO:0000313" key="2">
    <source>
        <dbReference type="Proteomes" id="UP001174909"/>
    </source>
</evidence>
<name>A0AA35TFH1_GEOBA</name>
<gene>
    <name evidence="1" type="ORF">GBAR_LOCUS25423</name>
</gene>
<proteinExistence type="predicted"/>
<dbReference type="AlphaFoldDB" id="A0AA35TFH1"/>
<dbReference type="EMBL" id="CASHTH010003517">
    <property type="protein sequence ID" value="CAI8045981.1"/>
    <property type="molecule type" value="Genomic_DNA"/>
</dbReference>
<keyword evidence="2" id="KW-1185">Reference proteome</keyword>
<accession>A0AA35TFH1</accession>